<evidence type="ECO:0000256" key="9">
    <source>
        <dbReference type="ARBA" id="ARBA00023136"/>
    </source>
</evidence>
<keyword evidence="3 12" id="KW-0813">Transport</keyword>
<comment type="similarity">
    <text evidence="2 12">Belongs to the amiloride-sensitive sodium channel (TC 1.A.6) family.</text>
</comment>
<keyword evidence="4 12" id="KW-0894">Sodium channel</keyword>
<keyword evidence="6 13" id="KW-1133">Transmembrane helix</keyword>
<keyword evidence="9 13" id="KW-0472">Membrane</keyword>
<evidence type="ECO:0000256" key="1">
    <source>
        <dbReference type="ARBA" id="ARBA00004141"/>
    </source>
</evidence>
<evidence type="ECO:0000256" key="2">
    <source>
        <dbReference type="ARBA" id="ARBA00007193"/>
    </source>
</evidence>
<evidence type="ECO:0000313" key="14">
    <source>
        <dbReference type="EMBL" id="KAG7300001.1"/>
    </source>
</evidence>
<proteinExistence type="inferred from homology"/>
<evidence type="ECO:0000313" key="15">
    <source>
        <dbReference type="Proteomes" id="UP000823941"/>
    </source>
</evidence>
<keyword evidence="11 12" id="KW-0407">Ion channel</keyword>
<dbReference type="Proteomes" id="UP000823941">
    <property type="component" value="Chromosome 22"/>
</dbReference>
<evidence type="ECO:0000256" key="3">
    <source>
        <dbReference type="ARBA" id="ARBA00022448"/>
    </source>
</evidence>
<feature type="transmembrane region" description="Helical" evidence="13">
    <location>
        <begin position="17"/>
        <end position="38"/>
    </location>
</feature>
<organism evidence="14 15">
    <name type="scientific">Plutella xylostella</name>
    <name type="common">Diamondback moth</name>
    <name type="synonym">Plutella maculipennis</name>
    <dbReference type="NCBI Taxonomy" id="51655"/>
    <lineage>
        <taxon>Eukaryota</taxon>
        <taxon>Metazoa</taxon>
        <taxon>Ecdysozoa</taxon>
        <taxon>Arthropoda</taxon>
        <taxon>Hexapoda</taxon>
        <taxon>Insecta</taxon>
        <taxon>Pterygota</taxon>
        <taxon>Neoptera</taxon>
        <taxon>Endopterygota</taxon>
        <taxon>Lepidoptera</taxon>
        <taxon>Glossata</taxon>
        <taxon>Ditrysia</taxon>
        <taxon>Yponomeutoidea</taxon>
        <taxon>Plutellidae</taxon>
        <taxon>Plutella</taxon>
    </lineage>
</organism>
<dbReference type="Pfam" id="PF00858">
    <property type="entry name" value="ASC"/>
    <property type="match status" value="1"/>
</dbReference>
<evidence type="ECO:0000256" key="6">
    <source>
        <dbReference type="ARBA" id="ARBA00022989"/>
    </source>
</evidence>
<keyword evidence="5 12" id="KW-0812">Transmembrane</keyword>
<sequence>MHGIIYLYKSGRWADRAAWLAVLGASACLTVYLSFMIWQQYVIDPTVTVVCVYNPCKVIKMATLF</sequence>
<evidence type="ECO:0000256" key="8">
    <source>
        <dbReference type="ARBA" id="ARBA00023065"/>
    </source>
</evidence>
<reference evidence="14 15" key="1">
    <citation type="submission" date="2021-06" db="EMBL/GenBank/DDBJ databases">
        <title>A haploid diamondback moth (Plutella xylostella L.) genome assembly resolves 31 chromosomes and identifies a diamide resistance mutation.</title>
        <authorList>
            <person name="Ward C.M."/>
            <person name="Perry K.D."/>
            <person name="Baker G."/>
            <person name="Powis K."/>
            <person name="Heckel D.G."/>
            <person name="Baxter S.W."/>
        </authorList>
    </citation>
    <scope>NUCLEOTIDE SEQUENCE [LARGE SCALE GENOMIC DNA]</scope>
    <source>
        <strain evidence="14 15">LV</strain>
        <tissue evidence="14">Single pupa</tissue>
    </source>
</reference>
<evidence type="ECO:0000256" key="13">
    <source>
        <dbReference type="SAM" id="Phobius"/>
    </source>
</evidence>
<comment type="caution">
    <text evidence="14">The sequence shown here is derived from an EMBL/GenBank/DDBJ whole genome shotgun (WGS) entry which is preliminary data.</text>
</comment>
<dbReference type="EMBL" id="JAHIBW010000022">
    <property type="protein sequence ID" value="KAG7300001.1"/>
    <property type="molecule type" value="Genomic_DNA"/>
</dbReference>
<evidence type="ECO:0000256" key="11">
    <source>
        <dbReference type="ARBA" id="ARBA00023303"/>
    </source>
</evidence>
<dbReference type="InterPro" id="IPR001873">
    <property type="entry name" value="ENaC"/>
</dbReference>
<accession>A0ABQ7Q490</accession>
<protein>
    <submittedName>
        <fullName evidence="14">Uncharacterized protein</fullName>
    </submittedName>
</protein>
<keyword evidence="15" id="KW-1185">Reference proteome</keyword>
<comment type="subcellular location">
    <subcellularLocation>
        <location evidence="1">Membrane</location>
        <topology evidence="1">Multi-pass membrane protein</topology>
    </subcellularLocation>
</comment>
<evidence type="ECO:0000256" key="12">
    <source>
        <dbReference type="RuleBase" id="RU000679"/>
    </source>
</evidence>
<evidence type="ECO:0000256" key="7">
    <source>
        <dbReference type="ARBA" id="ARBA00023053"/>
    </source>
</evidence>
<evidence type="ECO:0000256" key="4">
    <source>
        <dbReference type="ARBA" id="ARBA00022461"/>
    </source>
</evidence>
<gene>
    <name evidence="14" type="ORF">JYU34_017038</name>
</gene>
<evidence type="ECO:0000256" key="10">
    <source>
        <dbReference type="ARBA" id="ARBA00023201"/>
    </source>
</evidence>
<keyword evidence="8 12" id="KW-0406">Ion transport</keyword>
<evidence type="ECO:0000256" key="5">
    <source>
        <dbReference type="ARBA" id="ARBA00022692"/>
    </source>
</evidence>
<keyword evidence="7" id="KW-0915">Sodium</keyword>
<name>A0ABQ7Q490_PLUXY</name>
<keyword evidence="10 12" id="KW-0739">Sodium transport</keyword>